<evidence type="ECO:0000313" key="3">
    <source>
        <dbReference type="EMBL" id="KAI5335495.1"/>
    </source>
</evidence>
<evidence type="ECO:0000313" key="4">
    <source>
        <dbReference type="Proteomes" id="UP001054821"/>
    </source>
</evidence>
<dbReference type="Proteomes" id="UP001054821">
    <property type="component" value="Chromosome 4"/>
</dbReference>
<dbReference type="AlphaFoldDB" id="A0AAD4W225"/>
<feature type="region of interest" description="Disordered" evidence="1">
    <location>
        <begin position="1"/>
        <end position="22"/>
    </location>
</feature>
<keyword evidence="4" id="KW-1185">Reference proteome</keyword>
<feature type="domain" description="Retrotransposon gag" evidence="2">
    <location>
        <begin position="48"/>
        <end position="114"/>
    </location>
</feature>
<gene>
    <name evidence="3" type="ORF">L3X38_025628</name>
</gene>
<organism evidence="3 4">
    <name type="scientific">Prunus dulcis</name>
    <name type="common">Almond</name>
    <name type="synonym">Amygdalus dulcis</name>
    <dbReference type="NCBI Taxonomy" id="3755"/>
    <lineage>
        <taxon>Eukaryota</taxon>
        <taxon>Viridiplantae</taxon>
        <taxon>Streptophyta</taxon>
        <taxon>Embryophyta</taxon>
        <taxon>Tracheophyta</taxon>
        <taxon>Spermatophyta</taxon>
        <taxon>Magnoliopsida</taxon>
        <taxon>eudicotyledons</taxon>
        <taxon>Gunneridae</taxon>
        <taxon>Pentapetalae</taxon>
        <taxon>rosids</taxon>
        <taxon>fabids</taxon>
        <taxon>Rosales</taxon>
        <taxon>Rosaceae</taxon>
        <taxon>Amygdaloideae</taxon>
        <taxon>Amygdaleae</taxon>
        <taxon>Prunus</taxon>
    </lineage>
</organism>
<evidence type="ECO:0000259" key="2">
    <source>
        <dbReference type="Pfam" id="PF03732"/>
    </source>
</evidence>
<sequence>MASAICETNQHNHKPHQETQDDQIMRIQGEFRKTRPPMFKGDPNPMAAGQAYHWWESILAMPDVEIANWVAFETIFLDKYFPETMKTMKVREFTNLNQGDMTVGQYQAKFEVFCSLHDS</sequence>
<dbReference type="EMBL" id="JAJFAZ020000004">
    <property type="protein sequence ID" value="KAI5335495.1"/>
    <property type="molecule type" value="Genomic_DNA"/>
</dbReference>
<evidence type="ECO:0000256" key="1">
    <source>
        <dbReference type="SAM" id="MobiDB-lite"/>
    </source>
</evidence>
<comment type="caution">
    <text evidence="3">The sequence shown here is derived from an EMBL/GenBank/DDBJ whole genome shotgun (WGS) entry which is preliminary data.</text>
</comment>
<dbReference type="Pfam" id="PF03732">
    <property type="entry name" value="Retrotrans_gag"/>
    <property type="match status" value="1"/>
</dbReference>
<protein>
    <recommendedName>
        <fullName evidence="2">Retrotransposon gag domain-containing protein</fullName>
    </recommendedName>
</protein>
<accession>A0AAD4W225</accession>
<name>A0AAD4W225_PRUDU</name>
<dbReference type="InterPro" id="IPR005162">
    <property type="entry name" value="Retrotrans_gag_dom"/>
</dbReference>
<reference evidence="3 4" key="1">
    <citation type="journal article" date="2022" name="G3 (Bethesda)">
        <title>Whole-genome sequence and methylome profiling of the almond [Prunus dulcis (Mill.) D.A. Webb] cultivar 'Nonpareil'.</title>
        <authorList>
            <person name="D'Amico-Willman K.M."/>
            <person name="Ouma W.Z."/>
            <person name="Meulia T."/>
            <person name="Sideli G.M."/>
            <person name="Gradziel T.M."/>
            <person name="Fresnedo-Ramirez J."/>
        </authorList>
    </citation>
    <scope>NUCLEOTIDE SEQUENCE [LARGE SCALE GENOMIC DNA]</scope>
    <source>
        <strain evidence="3">Clone GOH B32 T37-40</strain>
    </source>
</reference>
<proteinExistence type="predicted"/>